<dbReference type="KEGG" id="pki:111839608"/>
<keyword evidence="3" id="KW-0272">Extracellular matrix</keyword>
<accession>A0A3B3S291</accession>
<keyword evidence="4 9" id="KW-0732">Signal</keyword>
<evidence type="ECO:0000256" key="6">
    <source>
        <dbReference type="ARBA" id="ARBA00023157"/>
    </source>
</evidence>
<dbReference type="PROSITE" id="PS50097">
    <property type="entry name" value="BTB"/>
    <property type="match status" value="1"/>
</dbReference>
<feature type="chain" id="PRO_5017422591" evidence="9">
    <location>
        <begin position="24"/>
        <end position="568"/>
    </location>
</feature>
<evidence type="ECO:0000256" key="5">
    <source>
        <dbReference type="ARBA" id="ARBA00022889"/>
    </source>
</evidence>
<sequence length="568" mass="63997">MGKHVISPAVWLVLLWLGVPCSGVQEGDLRLVGGQLPSEGRVEVYHHGSWGTVCDDSWDVAEAQVVCRQLRYPGALSAVQGGKYGQGSGPIWLDDLGCLGTESRLSGCSFKGWGVSDCSHSEDAGVVCERNLLQENKQVYTLDDTSSLSEDLERLFNNGRGCDFNVTVQSPDGGESFCLHRLVLSMSHESSTITFLQDLDTININVTQACQPHVSKFLRYLYTRKIDITISSVECIHQLATDFRMKSLQEGAGRLFSWLLPGDATFKSQVALYEYAVRAGDGVLQETCMQFLAWNCEALIGSPAWSDLSQSAMSVLMSRSDVVVPDEAFLLEGLESWILARRGDDDAEWPESLLGLVRFPMIPAEKLYDLQFISDLYPHHKELYREGMLRGFQFNTVAFHKLQDQSNINKAEYTPRIYTGSPWSLVVNVSNVPDSYQYNYHHGYGYSGYNSRARSFETPLHNSLLFHSEKCGWSTDIFLTNQECLNRGLRCESVPAAWMGPSRLFQYQNITRFSNKLLLNCEGDYIFQIQDFKNNLALVPSNSTKGQSYPCESERYEYHFIVQPQYEL</sequence>
<feature type="domain" description="BTB" evidence="10">
    <location>
        <begin position="162"/>
        <end position="230"/>
    </location>
</feature>
<feature type="signal peptide" evidence="9">
    <location>
        <begin position="1"/>
        <end position="23"/>
    </location>
</feature>
<dbReference type="GO" id="GO:0007155">
    <property type="term" value="P:cell adhesion"/>
    <property type="evidence" value="ECO:0007669"/>
    <property type="project" value="UniProtKB-KW"/>
</dbReference>
<dbReference type="OrthoDB" id="25028at2759"/>
<dbReference type="FunFam" id="3.10.250.10:FF:000001">
    <property type="entry name" value="Lysyl oxidase 4 isoform X1"/>
    <property type="match status" value="1"/>
</dbReference>
<dbReference type="Pfam" id="PF07707">
    <property type="entry name" value="BACK"/>
    <property type="match status" value="1"/>
</dbReference>
<dbReference type="Proteomes" id="UP000261540">
    <property type="component" value="Unplaced"/>
</dbReference>
<name>A0A3B3S291_9TELE</name>
<keyword evidence="6 8" id="KW-1015">Disulfide bond</keyword>
<evidence type="ECO:0000313" key="12">
    <source>
        <dbReference type="Ensembl" id="ENSPKIP00000024648.1"/>
    </source>
</evidence>
<dbReference type="PANTHER" id="PTHR24410:SF16">
    <property type="entry name" value="GALECTIN-3-BINDING PROTEIN"/>
    <property type="match status" value="1"/>
</dbReference>
<dbReference type="SMART" id="SM00225">
    <property type="entry name" value="BTB"/>
    <property type="match status" value="1"/>
</dbReference>
<evidence type="ECO:0000256" key="1">
    <source>
        <dbReference type="ARBA" id="ARBA00004498"/>
    </source>
</evidence>
<evidence type="ECO:0000256" key="7">
    <source>
        <dbReference type="ARBA" id="ARBA00023180"/>
    </source>
</evidence>
<proteinExistence type="predicted"/>
<dbReference type="Gene3D" id="3.30.710.10">
    <property type="entry name" value="Potassium Channel Kv1.1, Chain A"/>
    <property type="match status" value="1"/>
</dbReference>
<dbReference type="Ensembl" id="ENSPKIT00000005361.1">
    <property type="protein sequence ID" value="ENSPKIP00000024648.1"/>
    <property type="gene ID" value="ENSPKIG00000007816.1"/>
</dbReference>
<reference evidence="12" key="1">
    <citation type="submission" date="2025-08" db="UniProtKB">
        <authorList>
            <consortium name="Ensembl"/>
        </authorList>
    </citation>
    <scope>IDENTIFICATION</scope>
</reference>
<dbReference type="Pfam" id="PF00530">
    <property type="entry name" value="SRCR"/>
    <property type="match status" value="1"/>
</dbReference>
<evidence type="ECO:0000259" key="11">
    <source>
        <dbReference type="PROSITE" id="PS50287"/>
    </source>
</evidence>
<dbReference type="PROSITE" id="PS50287">
    <property type="entry name" value="SRCR_2"/>
    <property type="match status" value="1"/>
</dbReference>
<dbReference type="SUPFAM" id="SSF56487">
    <property type="entry name" value="SRCR-like"/>
    <property type="match status" value="1"/>
</dbReference>
<dbReference type="InterPro" id="IPR000210">
    <property type="entry name" value="BTB/POZ_dom"/>
</dbReference>
<evidence type="ECO:0000313" key="13">
    <source>
        <dbReference type="Proteomes" id="UP000261540"/>
    </source>
</evidence>
<feature type="disulfide bond" evidence="8">
    <location>
        <begin position="54"/>
        <end position="118"/>
    </location>
</feature>
<protein>
    <submittedName>
        <fullName evidence="12">Galectin 3 binding protein, tandem duplicate 1</fullName>
    </submittedName>
</protein>
<keyword evidence="2" id="KW-0964">Secreted</keyword>
<evidence type="ECO:0000256" key="4">
    <source>
        <dbReference type="ARBA" id="ARBA00022729"/>
    </source>
</evidence>
<keyword evidence="7" id="KW-0325">Glycoprotein</keyword>
<dbReference type="Pfam" id="PF00651">
    <property type="entry name" value="BTB"/>
    <property type="match status" value="1"/>
</dbReference>
<evidence type="ECO:0000259" key="10">
    <source>
        <dbReference type="PROSITE" id="PS50097"/>
    </source>
</evidence>
<dbReference type="Gene3D" id="1.25.40.420">
    <property type="match status" value="1"/>
</dbReference>
<dbReference type="GeneTree" id="ENSGT00950000182983"/>
<evidence type="ECO:0000256" key="9">
    <source>
        <dbReference type="SAM" id="SignalP"/>
    </source>
</evidence>
<reference evidence="12" key="2">
    <citation type="submission" date="2025-09" db="UniProtKB">
        <authorList>
            <consortium name="Ensembl"/>
        </authorList>
    </citation>
    <scope>IDENTIFICATION</scope>
</reference>
<dbReference type="SMART" id="SM00875">
    <property type="entry name" value="BACK"/>
    <property type="match status" value="1"/>
</dbReference>
<comment type="subcellular location">
    <subcellularLocation>
        <location evidence="1">Secreted</location>
        <location evidence="1">Extracellular space</location>
        <location evidence="1">Extracellular matrix</location>
    </subcellularLocation>
</comment>
<dbReference type="SUPFAM" id="SSF54695">
    <property type="entry name" value="POZ domain"/>
    <property type="match status" value="1"/>
</dbReference>
<feature type="disulfide bond" evidence="8">
    <location>
        <begin position="67"/>
        <end position="128"/>
    </location>
</feature>
<keyword evidence="5" id="KW-0130">Cell adhesion</keyword>
<dbReference type="InterPro" id="IPR011705">
    <property type="entry name" value="BACK"/>
</dbReference>
<dbReference type="InterPro" id="IPR001190">
    <property type="entry name" value="SRCR"/>
</dbReference>
<dbReference type="SMART" id="SM00202">
    <property type="entry name" value="SR"/>
    <property type="match status" value="1"/>
</dbReference>
<feature type="domain" description="SRCR" evidence="11">
    <location>
        <begin position="29"/>
        <end position="129"/>
    </location>
</feature>
<feature type="disulfide bond" evidence="8">
    <location>
        <begin position="98"/>
        <end position="108"/>
    </location>
</feature>
<dbReference type="Gene3D" id="3.10.250.10">
    <property type="entry name" value="SRCR-like domain"/>
    <property type="match status" value="1"/>
</dbReference>
<organism evidence="12 13">
    <name type="scientific">Paramormyrops kingsleyae</name>
    <dbReference type="NCBI Taxonomy" id="1676925"/>
    <lineage>
        <taxon>Eukaryota</taxon>
        <taxon>Metazoa</taxon>
        <taxon>Chordata</taxon>
        <taxon>Craniata</taxon>
        <taxon>Vertebrata</taxon>
        <taxon>Euteleostomi</taxon>
        <taxon>Actinopterygii</taxon>
        <taxon>Neopterygii</taxon>
        <taxon>Teleostei</taxon>
        <taxon>Osteoglossocephala</taxon>
        <taxon>Osteoglossomorpha</taxon>
        <taxon>Osteoglossiformes</taxon>
        <taxon>Mormyridae</taxon>
        <taxon>Paramormyrops</taxon>
    </lineage>
</organism>
<evidence type="ECO:0000256" key="8">
    <source>
        <dbReference type="PROSITE-ProRule" id="PRU00196"/>
    </source>
</evidence>
<keyword evidence="13" id="KW-1185">Reference proteome</keyword>
<dbReference type="PANTHER" id="PTHR24410">
    <property type="entry name" value="HL07962P-RELATED"/>
    <property type="match status" value="1"/>
</dbReference>
<dbReference type="PRINTS" id="PR00258">
    <property type="entry name" value="SPERACTRCPTR"/>
</dbReference>
<evidence type="ECO:0000256" key="3">
    <source>
        <dbReference type="ARBA" id="ARBA00022530"/>
    </source>
</evidence>
<dbReference type="AlphaFoldDB" id="A0A3B3S291"/>
<dbReference type="InterPro" id="IPR051481">
    <property type="entry name" value="BTB-POZ/Galectin-3-binding"/>
</dbReference>
<dbReference type="GO" id="GO:0016020">
    <property type="term" value="C:membrane"/>
    <property type="evidence" value="ECO:0007669"/>
    <property type="project" value="InterPro"/>
</dbReference>
<dbReference type="InterPro" id="IPR011333">
    <property type="entry name" value="SKP1/BTB/POZ_sf"/>
</dbReference>
<dbReference type="InterPro" id="IPR036772">
    <property type="entry name" value="SRCR-like_dom_sf"/>
</dbReference>
<evidence type="ECO:0000256" key="2">
    <source>
        <dbReference type="ARBA" id="ARBA00022525"/>
    </source>
</evidence>